<name>A0A9X1I0Z4_9FLAO</name>
<keyword evidence="2" id="KW-1185">Reference proteome</keyword>
<dbReference type="AlphaFoldDB" id="A0A9X1I0Z4"/>
<dbReference type="RefSeq" id="WP_226543747.1">
    <property type="nucleotide sequence ID" value="NZ_JAJAPW010000004.1"/>
</dbReference>
<comment type="caution">
    <text evidence="1">The sequence shown here is derived from an EMBL/GenBank/DDBJ whole genome shotgun (WGS) entry which is preliminary data.</text>
</comment>
<accession>A0A9X1I0Z4</accession>
<proteinExistence type="predicted"/>
<dbReference type="Proteomes" id="UP001139199">
    <property type="component" value="Unassembled WGS sequence"/>
</dbReference>
<gene>
    <name evidence="1" type="ORF">LG649_10285</name>
</gene>
<dbReference type="InterPro" id="IPR038081">
    <property type="entry name" value="CalX-like_sf"/>
</dbReference>
<evidence type="ECO:0000313" key="1">
    <source>
        <dbReference type="EMBL" id="MCB4799236.1"/>
    </source>
</evidence>
<evidence type="ECO:0000313" key="2">
    <source>
        <dbReference type="Proteomes" id="UP001139199"/>
    </source>
</evidence>
<protein>
    <recommendedName>
        <fullName evidence="3">Calx-beta domain-containing protein</fullName>
    </recommendedName>
</protein>
<sequence>MKNIFKNIGLTLLTFTLITSCNEDDNTGESLVDYSPATVTLSSSSPTTFSESAIDEDDASTYTVEITATLPSAQPATAVIDLVQTGGTADSSDFSAGTITIPAGSLTGSATVEILQTGDIEGTETLEISGSSRANFIVSPFTYTISIEDDYINDGLELTLSWDGSAEDEDGNVAINSFCELDFDIILYDEAFNYLGYVLGTSNCPENDILSGLPDGTYYLVSDLWSNPYSSYGFTDTIPLTLTWSQEYFDDTAGSISTTAYNLSSEGSDTGANGLGGLIVVLEVSNGYEYTLSEF</sequence>
<dbReference type="EMBL" id="JAJAPW010000004">
    <property type="protein sequence ID" value="MCB4799236.1"/>
    <property type="molecule type" value="Genomic_DNA"/>
</dbReference>
<dbReference type="Gene3D" id="2.60.40.2030">
    <property type="match status" value="1"/>
</dbReference>
<dbReference type="PROSITE" id="PS51257">
    <property type="entry name" value="PROKAR_LIPOPROTEIN"/>
    <property type="match status" value="1"/>
</dbReference>
<evidence type="ECO:0008006" key="3">
    <source>
        <dbReference type="Google" id="ProtNLM"/>
    </source>
</evidence>
<dbReference type="SUPFAM" id="SSF141072">
    <property type="entry name" value="CalX-like"/>
    <property type="match status" value="1"/>
</dbReference>
<reference evidence="1" key="1">
    <citation type="submission" date="2021-10" db="EMBL/GenBank/DDBJ databases">
        <title>Tamlana sargassums sp. nov., and Tamlana laminarinivorans sp. nov., two new bacteria isolated from the brown alga.</title>
        <authorList>
            <person name="Li J."/>
        </authorList>
    </citation>
    <scope>NUCLEOTIDE SEQUENCE</scope>
    <source>
        <strain evidence="1">PT2-4</strain>
    </source>
</reference>
<organism evidence="1 2">
    <name type="scientific">Neotamlana laminarinivorans</name>
    <dbReference type="NCBI Taxonomy" id="2883124"/>
    <lineage>
        <taxon>Bacteria</taxon>
        <taxon>Pseudomonadati</taxon>
        <taxon>Bacteroidota</taxon>
        <taxon>Flavobacteriia</taxon>
        <taxon>Flavobacteriales</taxon>
        <taxon>Flavobacteriaceae</taxon>
        <taxon>Neotamlana</taxon>
    </lineage>
</organism>